<dbReference type="Proteomes" id="UP000185657">
    <property type="component" value="Unassembled WGS sequence"/>
</dbReference>
<gene>
    <name evidence="1" type="ORF">LPB072_15375</name>
    <name evidence="2" type="ORF">LPB72_00445</name>
</gene>
<dbReference type="STRING" id="1763535.LPB072_15375"/>
<reference evidence="2 3" key="1">
    <citation type="submission" date="2016-02" db="EMBL/GenBank/DDBJ databases">
        <title>Draft genome sequence of Hydrogenophaga sp. LPB0072.</title>
        <authorList>
            <person name="Shin S.-K."/>
            <person name="Yi H."/>
        </authorList>
    </citation>
    <scope>NUCLEOTIDE SEQUENCE [LARGE SCALE GENOMIC DNA]</scope>
    <source>
        <strain evidence="2 3">LPB0072</strain>
    </source>
</reference>
<proteinExistence type="predicted"/>
<protein>
    <submittedName>
        <fullName evidence="1 2">CoA-transferase</fullName>
    </submittedName>
</protein>
<keyword evidence="3" id="KW-1185">Reference proteome</keyword>
<dbReference type="InterPro" id="IPR003673">
    <property type="entry name" value="CoA-Trfase_fam_III"/>
</dbReference>
<evidence type="ECO:0000313" key="2">
    <source>
        <dbReference type="EMBL" id="OAD44024.1"/>
    </source>
</evidence>
<dbReference type="SUPFAM" id="SSF89796">
    <property type="entry name" value="CoA-transferase family III (CaiB/BaiF)"/>
    <property type="match status" value="1"/>
</dbReference>
<evidence type="ECO:0000313" key="4">
    <source>
        <dbReference type="Proteomes" id="UP000185680"/>
    </source>
</evidence>
<name>A0A162T743_9BURK</name>
<dbReference type="Pfam" id="PF02515">
    <property type="entry name" value="CoA_transf_3"/>
    <property type="match status" value="1"/>
</dbReference>
<dbReference type="PANTHER" id="PTHR48228:SF5">
    <property type="entry name" value="ALPHA-METHYLACYL-COA RACEMASE"/>
    <property type="match status" value="1"/>
</dbReference>
<dbReference type="AlphaFoldDB" id="A0A162T743"/>
<dbReference type="InterPro" id="IPR050509">
    <property type="entry name" value="CoA-transferase_III"/>
</dbReference>
<dbReference type="EMBL" id="CP017476">
    <property type="protein sequence ID" value="AOW14012.1"/>
    <property type="molecule type" value="Genomic_DNA"/>
</dbReference>
<dbReference type="Gene3D" id="3.40.50.10540">
    <property type="entry name" value="Crotonobetainyl-coa:carnitine coa-transferase, domain 1"/>
    <property type="match status" value="1"/>
</dbReference>
<accession>A0A162T743</accession>
<dbReference type="KEGG" id="hyl:LPB072_15375"/>
<dbReference type="Gene3D" id="3.30.1540.10">
    <property type="entry name" value="formyl-coa transferase, domain 3"/>
    <property type="match status" value="1"/>
</dbReference>
<sequence length="356" mass="37215">MNAPHTLRTPLNGIRVVEFEGLGPGPLAAMMLADMGAEVIALTRAEQAAGAQRLGGAAKNPLHRGKTVEVIDLKSADGKARALALIAQADALIEGYRPGVMERLGFGPAECAARNPRLVYGRMTGWGQDGPLAQAAGHDLNYVALTGLLSLSARRGQAPIVPPSVLGDAAGALGLAFGVACALVDARATGQGRVVDAAIVDIVATLGTLVHWIRANGQIDGAQPSPFHDSPFYDVYACADGGFISLAAVEPAFHALLLSKLGLTDVNPAEQYETAKWPALKERIVALIRSRPRAHWCELLEGSDACFAPVLSLAEAVRHPHNAARGIYQSTPSGAIEAAPAPRFQALNATTQETKK</sequence>
<dbReference type="InterPro" id="IPR044855">
    <property type="entry name" value="CoA-Trfase_III_dom3_sf"/>
</dbReference>
<evidence type="ECO:0000313" key="1">
    <source>
        <dbReference type="EMBL" id="AOW14012.1"/>
    </source>
</evidence>
<keyword evidence="1" id="KW-0808">Transferase</keyword>
<dbReference type="PANTHER" id="PTHR48228">
    <property type="entry name" value="SUCCINYL-COA--D-CITRAMALATE COA-TRANSFERASE"/>
    <property type="match status" value="1"/>
</dbReference>
<dbReference type="EMBL" id="LVWD01000001">
    <property type="protein sequence ID" value="OAD44024.1"/>
    <property type="molecule type" value="Genomic_DNA"/>
</dbReference>
<dbReference type="InterPro" id="IPR023606">
    <property type="entry name" value="CoA-Trfase_III_dom_1_sf"/>
</dbReference>
<dbReference type="RefSeq" id="WP_066084145.1">
    <property type="nucleotide sequence ID" value="NZ_CP017476.1"/>
</dbReference>
<reference evidence="1 4" key="2">
    <citation type="submission" date="2016-10" db="EMBL/GenBank/DDBJ databases">
        <title>Hydorgenophaga sp. LPB0072 isolated from gastropod.</title>
        <authorList>
            <person name="Kim E."/>
            <person name="Yi H."/>
        </authorList>
    </citation>
    <scope>NUCLEOTIDE SEQUENCE [LARGE SCALE GENOMIC DNA]</scope>
    <source>
        <strain evidence="1 4">LPB0072</strain>
    </source>
</reference>
<dbReference type="GO" id="GO:0016740">
    <property type="term" value="F:transferase activity"/>
    <property type="evidence" value="ECO:0007669"/>
    <property type="project" value="UniProtKB-KW"/>
</dbReference>
<evidence type="ECO:0000313" key="3">
    <source>
        <dbReference type="Proteomes" id="UP000185657"/>
    </source>
</evidence>
<organism evidence="1 4">
    <name type="scientific">Hydrogenophaga crassostreae</name>
    <dbReference type="NCBI Taxonomy" id="1763535"/>
    <lineage>
        <taxon>Bacteria</taxon>
        <taxon>Pseudomonadati</taxon>
        <taxon>Pseudomonadota</taxon>
        <taxon>Betaproteobacteria</taxon>
        <taxon>Burkholderiales</taxon>
        <taxon>Comamonadaceae</taxon>
        <taxon>Hydrogenophaga</taxon>
    </lineage>
</organism>
<dbReference type="OrthoDB" id="5294844at2"/>
<dbReference type="Proteomes" id="UP000185680">
    <property type="component" value="Chromosome"/>
</dbReference>